<dbReference type="AlphaFoldDB" id="A0A2S2KRA3"/>
<name>A0A2S2KRA3_9ARCH</name>
<reference evidence="1 2" key="1">
    <citation type="submission" date="2018-05" db="EMBL/GenBank/DDBJ databases">
        <title>genome sequencing of Nitrosopumilus sp. NM25.</title>
        <authorList>
            <person name="Mori K."/>
            <person name="Nakagawa T."/>
        </authorList>
    </citation>
    <scope>NUCLEOTIDE SEQUENCE [LARGE SCALE GENOMIC DNA]</scope>
    <source>
        <strain evidence="1 2">NM25</strain>
    </source>
</reference>
<proteinExistence type="predicted"/>
<evidence type="ECO:0000313" key="2">
    <source>
        <dbReference type="Proteomes" id="UP000245829"/>
    </source>
</evidence>
<dbReference type="Proteomes" id="UP000245829">
    <property type="component" value="Unassembled WGS sequence"/>
</dbReference>
<accession>A0A2S2KRA3</accession>
<sequence length="49" mass="5880">MLMKKSKFVGITIPKELYDKIEKKRGDLPRSYIYKKLVETGYEQGELKW</sequence>
<organism evidence="1 2">
    <name type="scientific">Nitrosopumilus zosterae</name>
    <dbReference type="NCBI Taxonomy" id="718286"/>
    <lineage>
        <taxon>Archaea</taxon>
        <taxon>Nitrososphaerota</taxon>
        <taxon>Nitrososphaeria</taxon>
        <taxon>Nitrosopumilales</taxon>
        <taxon>Nitrosopumilaceae</taxon>
        <taxon>Nitrosopumilus</taxon>
    </lineage>
</organism>
<protein>
    <submittedName>
        <fullName evidence="1">Uncharacterized protein</fullName>
    </submittedName>
</protein>
<dbReference type="EMBL" id="BGKI01000004">
    <property type="protein sequence ID" value="GBH33978.1"/>
    <property type="molecule type" value="Genomic_DNA"/>
</dbReference>
<gene>
    <name evidence="1" type="ORF">NZNM25_07690</name>
</gene>
<evidence type="ECO:0000313" key="1">
    <source>
        <dbReference type="EMBL" id="GBH33978.1"/>
    </source>
</evidence>
<keyword evidence="2" id="KW-1185">Reference proteome</keyword>
<comment type="caution">
    <text evidence="1">The sequence shown here is derived from an EMBL/GenBank/DDBJ whole genome shotgun (WGS) entry which is preliminary data.</text>
</comment>